<evidence type="ECO:0008006" key="4">
    <source>
        <dbReference type="Google" id="ProtNLM"/>
    </source>
</evidence>
<feature type="region of interest" description="Disordered" evidence="1">
    <location>
        <begin position="88"/>
        <end position="110"/>
    </location>
</feature>
<dbReference type="InterPro" id="IPR024997">
    <property type="entry name" value="DUF3892"/>
</dbReference>
<dbReference type="AlphaFoldDB" id="Q1IV67"/>
<keyword evidence="3" id="KW-1185">Reference proteome</keyword>
<dbReference type="STRING" id="204669.Acid345_0228"/>
<dbReference type="EMBL" id="CP000360">
    <property type="protein sequence ID" value="ABF39233.1"/>
    <property type="molecule type" value="Genomic_DNA"/>
</dbReference>
<dbReference type="HOGENOM" id="CLU_159803_0_0_0"/>
<dbReference type="KEGG" id="aba:Acid345_0228"/>
<accession>Q1IV67</accession>
<evidence type="ECO:0000313" key="2">
    <source>
        <dbReference type="EMBL" id="ABF39233.1"/>
    </source>
</evidence>
<gene>
    <name evidence="2" type="ordered locus">Acid345_0228</name>
</gene>
<dbReference type="EnsemblBacteria" id="ABF39233">
    <property type="protein sequence ID" value="ABF39233"/>
    <property type="gene ID" value="Acid345_0228"/>
</dbReference>
<evidence type="ECO:0000313" key="3">
    <source>
        <dbReference type="Proteomes" id="UP000002432"/>
    </source>
</evidence>
<sequence length="122" mass="13830">MIRTQFNQEVPVMARFRITCTIHSEDHERIAEVGCDDGSRFTESEAIARIENQGDEFVVDRPQGHTAKVIVEKTKEGRKFLKTEADGEKPNNLLSLPTCKKHVETPPPPRVVVPARSHGVRW</sequence>
<dbReference type="Pfam" id="PF13031">
    <property type="entry name" value="DUF3892"/>
    <property type="match status" value="1"/>
</dbReference>
<evidence type="ECO:0000256" key="1">
    <source>
        <dbReference type="SAM" id="MobiDB-lite"/>
    </source>
</evidence>
<dbReference type="Proteomes" id="UP000002432">
    <property type="component" value="Chromosome"/>
</dbReference>
<reference evidence="2 3" key="1">
    <citation type="journal article" date="2009" name="Appl. Environ. Microbiol.">
        <title>Three genomes from the phylum Acidobacteria provide insight into the lifestyles of these microorganisms in soils.</title>
        <authorList>
            <person name="Ward N.L."/>
            <person name="Challacombe J.F."/>
            <person name="Janssen P.H."/>
            <person name="Henrissat B."/>
            <person name="Coutinho P.M."/>
            <person name="Wu M."/>
            <person name="Xie G."/>
            <person name="Haft D.H."/>
            <person name="Sait M."/>
            <person name="Badger J."/>
            <person name="Barabote R.D."/>
            <person name="Bradley B."/>
            <person name="Brettin T.S."/>
            <person name="Brinkac L.M."/>
            <person name="Bruce D."/>
            <person name="Creasy T."/>
            <person name="Daugherty S.C."/>
            <person name="Davidsen T.M."/>
            <person name="DeBoy R.T."/>
            <person name="Detter J.C."/>
            <person name="Dodson R.J."/>
            <person name="Durkin A.S."/>
            <person name="Ganapathy A."/>
            <person name="Gwinn-Giglio M."/>
            <person name="Han C.S."/>
            <person name="Khouri H."/>
            <person name="Kiss H."/>
            <person name="Kothari S.P."/>
            <person name="Madupu R."/>
            <person name="Nelson K.E."/>
            <person name="Nelson W.C."/>
            <person name="Paulsen I."/>
            <person name="Penn K."/>
            <person name="Ren Q."/>
            <person name="Rosovitz M.J."/>
            <person name="Selengut J.D."/>
            <person name="Shrivastava S."/>
            <person name="Sullivan S.A."/>
            <person name="Tapia R."/>
            <person name="Thompson L.S."/>
            <person name="Watkins K.L."/>
            <person name="Yang Q."/>
            <person name="Yu C."/>
            <person name="Zafar N."/>
            <person name="Zhou L."/>
            <person name="Kuske C.R."/>
        </authorList>
    </citation>
    <scope>NUCLEOTIDE SEQUENCE [LARGE SCALE GENOMIC DNA]</scope>
    <source>
        <strain evidence="2 3">Ellin345</strain>
    </source>
</reference>
<protein>
    <recommendedName>
        <fullName evidence="4">DUF3892 domain-containing protein</fullName>
    </recommendedName>
</protein>
<organism evidence="2 3">
    <name type="scientific">Koribacter versatilis (strain Ellin345)</name>
    <dbReference type="NCBI Taxonomy" id="204669"/>
    <lineage>
        <taxon>Bacteria</taxon>
        <taxon>Pseudomonadati</taxon>
        <taxon>Acidobacteriota</taxon>
        <taxon>Terriglobia</taxon>
        <taxon>Terriglobales</taxon>
        <taxon>Candidatus Korobacteraceae</taxon>
        <taxon>Candidatus Korobacter</taxon>
    </lineage>
</organism>
<proteinExistence type="predicted"/>
<name>Q1IV67_KORVE</name>